<comment type="caution">
    <text evidence="2">The sequence shown here is derived from an EMBL/GenBank/DDBJ whole genome shotgun (WGS) entry which is preliminary data.</text>
</comment>
<dbReference type="Pfam" id="PF11294">
    <property type="entry name" value="DUF3095"/>
    <property type="match status" value="1"/>
</dbReference>
<evidence type="ECO:0000313" key="3">
    <source>
        <dbReference type="Proteomes" id="UP000019464"/>
    </source>
</evidence>
<dbReference type="AlphaFoldDB" id="W9UU10"/>
<protein>
    <recommendedName>
        <fullName evidence="4">DUF3095 domain-containing protein</fullName>
    </recommendedName>
</protein>
<sequence>MGLKRIVNFEVNSADLSWYDELDDQWIIAVADVVSSTDLASQGRDRDINFIAAGAVAAVSHLLKPSTTLPIVQFGGDGIIAACPIDLQERMSDVLAALAYWAQDAFGIHLRVGIVAVKELKASGFPVYASLQQVGARNAFGLFLGRGITEADRWVKEQPERQLQPKSGELLGLDNLSCRWHPIPSRQGKIVSLIVDPVHEGDVGIEHVRALMDQIHVLIQERRASPLGNSDALSPPAHPSIQSLKRELSTPSTRPKAMRILGAYLGSALLWLGWRLGGQFLSINAKRYLNTLVLHSDFRKQAGGPRMVFDLSLEEIGQLLALLDKGESRNEIIYGYAFSEATSLTCLVEDFQADEHVHFIDGDKLGFWRASIMLKEKKLARRQKHQL</sequence>
<feature type="region of interest" description="Disordered" evidence="1">
    <location>
        <begin position="227"/>
        <end position="248"/>
    </location>
</feature>
<dbReference type="EMBL" id="AONB01000012">
    <property type="protein sequence ID" value="EXJ10584.1"/>
    <property type="molecule type" value="Genomic_DNA"/>
</dbReference>
<evidence type="ECO:0000256" key="1">
    <source>
        <dbReference type="SAM" id="MobiDB-lite"/>
    </source>
</evidence>
<dbReference type="OrthoDB" id="5342145at2"/>
<reference evidence="2 3" key="2">
    <citation type="journal article" date="2015" name="Syst. Appl. Microbiol.">
        <title>Nitrincola nitratireducens sp. nov. isolated from a haloalkaline crater lake.</title>
        <authorList>
            <person name="Singh A."/>
            <person name="Vaidya B."/>
            <person name="Tanuku N.R."/>
            <person name="Pinnaka A.K."/>
        </authorList>
    </citation>
    <scope>NUCLEOTIDE SEQUENCE [LARGE SCALE GENOMIC DNA]</scope>
    <source>
        <strain evidence="2 3">AK23</strain>
    </source>
</reference>
<dbReference type="InterPro" id="IPR021445">
    <property type="entry name" value="DUF3095"/>
</dbReference>
<keyword evidence="3" id="KW-1185">Reference proteome</keyword>
<evidence type="ECO:0008006" key="4">
    <source>
        <dbReference type="Google" id="ProtNLM"/>
    </source>
</evidence>
<accession>W9UU10</accession>
<reference evidence="3" key="1">
    <citation type="submission" date="2012-11" db="EMBL/GenBank/DDBJ databases">
        <authorList>
            <person name="Singh A."/>
            <person name="Pinnaka A.K."/>
            <person name="Vaidya B."/>
        </authorList>
    </citation>
    <scope>NUCLEOTIDE SEQUENCE [LARGE SCALE GENOMIC DNA]</scope>
    <source>
        <strain evidence="3">AK23</strain>
    </source>
</reference>
<dbReference type="STRING" id="1229521.D791_02415"/>
<proteinExistence type="predicted"/>
<name>W9UU10_9GAMM</name>
<organism evidence="2 3">
    <name type="scientific">Nitrincola nitratireducens</name>
    <dbReference type="NCBI Taxonomy" id="1229521"/>
    <lineage>
        <taxon>Bacteria</taxon>
        <taxon>Pseudomonadati</taxon>
        <taxon>Pseudomonadota</taxon>
        <taxon>Gammaproteobacteria</taxon>
        <taxon>Oceanospirillales</taxon>
        <taxon>Oceanospirillaceae</taxon>
        <taxon>Nitrincola</taxon>
    </lineage>
</organism>
<dbReference type="RefSeq" id="WP_157682331.1">
    <property type="nucleotide sequence ID" value="NZ_AONB01000012.1"/>
</dbReference>
<gene>
    <name evidence="2" type="ORF">D791_02415</name>
</gene>
<evidence type="ECO:0000313" key="2">
    <source>
        <dbReference type="EMBL" id="EXJ10584.1"/>
    </source>
</evidence>
<dbReference type="Proteomes" id="UP000019464">
    <property type="component" value="Unassembled WGS sequence"/>
</dbReference>